<dbReference type="NCBIfam" id="NF005638">
    <property type="entry name" value="PRK07399.1"/>
    <property type="match status" value="1"/>
</dbReference>
<gene>
    <name evidence="1" type="ORF">L3556_03590</name>
</gene>
<dbReference type="PANTHER" id="PTHR11669:SF8">
    <property type="entry name" value="DNA POLYMERASE III SUBUNIT DELTA"/>
    <property type="match status" value="1"/>
</dbReference>
<organism evidence="1 2">
    <name type="scientific">Candidatus Synechococcus calcipolaris G9</name>
    <dbReference type="NCBI Taxonomy" id="1497997"/>
    <lineage>
        <taxon>Bacteria</taxon>
        <taxon>Bacillati</taxon>
        <taxon>Cyanobacteriota</taxon>
        <taxon>Cyanophyceae</taxon>
        <taxon>Synechococcales</taxon>
        <taxon>Synechococcaceae</taxon>
        <taxon>Synechococcus</taxon>
    </lineage>
</organism>
<comment type="caution">
    <text evidence="1">The sequence shown here is derived from an EMBL/GenBank/DDBJ whole genome shotgun (WGS) entry which is preliminary data.</text>
</comment>
<accession>A0ABT6EYM6</accession>
<dbReference type="PANTHER" id="PTHR11669">
    <property type="entry name" value="REPLICATION FACTOR C / DNA POLYMERASE III GAMMA-TAU SUBUNIT"/>
    <property type="match status" value="1"/>
</dbReference>
<reference evidence="1" key="2">
    <citation type="submission" date="2022-01" db="EMBL/GenBank/DDBJ databases">
        <authorList>
            <person name="Zivanovic Y."/>
            <person name="Moreira D."/>
            <person name="Lopez-Garcia P."/>
        </authorList>
    </citation>
    <scope>NUCLEOTIDE SEQUENCE</scope>
    <source>
        <strain evidence="1">G9</strain>
    </source>
</reference>
<evidence type="ECO:0000313" key="1">
    <source>
        <dbReference type="EMBL" id="MDG2990020.1"/>
    </source>
</evidence>
<sequence length="330" mass="37218">MAPSPRGFESVVGQDQALTLLRQGLRRDRIAPAYLFTGPEGVGRSLTARLFIQEILCSHAPQQQPHLENHPDVLWLEPTYLHQGKLYTKTQLLAQEQTLPKTRPQIRLDQIRQLGQHLGRPPLSAPRSLVVIDQAETMAEGAANGLLKTLEEPGRATIILIAPSDTALLPTLVSRCQKVPFYRLSHRDLERVLSQVAPPEFIQADHPYLMDLAAGSPGAALHHWQVWQAIPGEILEAVLALDRPQPLRDRLELAKTLGQTLELDQQIWLLGLMQQVLWQRALDHHCPHQCQPLLTLLEQARQHLIHYVQPRLVWEVTLLGLNLEHPFLGV</sequence>
<reference evidence="1" key="1">
    <citation type="journal article" date="2022" name="Genome Biol. Evol.">
        <title>A New Gene Family Diagnostic for Intracellular Biomineralization of Amorphous Ca Carbonates by Cyanobacteria.</title>
        <authorList>
            <person name="Benzerara K."/>
            <person name="Duprat E."/>
            <person name="Bitard-Feildel T."/>
            <person name="Caumes G."/>
            <person name="Cassier-Chauvat C."/>
            <person name="Chauvat F."/>
            <person name="Dezi M."/>
            <person name="Diop S.I."/>
            <person name="Gaschignard G."/>
            <person name="Gorgen S."/>
            <person name="Gugger M."/>
            <person name="Lopez-Garcia P."/>
            <person name="Millet M."/>
            <person name="Skouri-Panet F."/>
            <person name="Moreira D."/>
            <person name="Callebaut I."/>
        </authorList>
    </citation>
    <scope>NUCLEOTIDE SEQUENCE</scope>
    <source>
        <strain evidence="1">G9</strain>
    </source>
</reference>
<keyword evidence="2" id="KW-1185">Reference proteome</keyword>
<name>A0ABT6EYM6_9SYNE</name>
<dbReference type="InterPro" id="IPR050238">
    <property type="entry name" value="DNA_Rep/Repair_Clamp_Loader"/>
</dbReference>
<dbReference type="Gene3D" id="3.40.50.300">
    <property type="entry name" value="P-loop containing nucleotide triphosphate hydrolases"/>
    <property type="match status" value="1"/>
</dbReference>
<evidence type="ECO:0000313" key="2">
    <source>
        <dbReference type="Proteomes" id="UP001154265"/>
    </source>
</evidence>
<dbReference type="EMBL" id="JAKKUT010000002">
    <property type="protein sequence ID" value="MDG2990020.1"/>
    <property type="molecule type" value="Genomic_DNA"/>
</dbReference>
<dbReference type="InterPro" id="IPR027417">
    <property type="entry name" value="P-loop_NTPase"/>
</dbReference>
<dbReference type="Pfam" id="PF13177">
    <property type="entry name" value="DNA_pol3_delta2"/>
    <property type="match status" value="1"/>
</dbReference>
<dbReference type="SUPFAM" id="SSF52540">
    <property type="entry name" value="P-loop containing nucleoside triphosphate hydrolases"/>
    <property type="match status" value="1"/>
</dbReference>
<dbReference type="Proteomes" id="UP001154265">
    <property type="component" value="Unassembled WGS sequence"/>
</dbReference>
<dbReference type="RefSeq" id="WP_277865941.1">
    <property type="nucleotide sequence ID" value="NZ_JAKKUT010000002.1"/>
</dbReference>
<protein>
    <submittedName>
        <fullName evidence="1">DNA polymerase III subunit delta</fullName>
    </submittedName>
</protein>
<proteinExistence type="predicted"/>